<proteinExistence type="predicted"/>
<organism evidence="1 2">
    <name type="scientific">Gossypium aridum</name>
    <name type="common">American cotton</name>
    <name type="synonym">Erioxylum aridum</name>
    <dbReference type="NCBI Taxonomy" id="34290"/>
    <lineage>
        <taxon>Eukaryota</taxon>
        <taxon>Viridiplantae</taxon>
        <taxon>Streptophyta</taxon>
        <taxon>Embryophyta</taxon>
        <taxon>Tracheophyta</taxon>
        <taxon>Spermatophyta</taxon>
        <taxon>Magnoliopsida</taxon>
        <taxon>eudicotyledons</taxon>
        <taxon>Gunneridae</taxon>
        <taxon>Pentapetalae</taxon>
        <taxon>rosids</taxon>
        <taxon>malvids</taxon>
        <taxon>Malvales</taxon>
        <taxon>Malvaceae</taxon>
        <taxon>Malvoideae</taxon>
        <taxon>Gossypium</taxon>
    </lineage>
</organism>
<gene>
    <name evidence="1" type="ORF">Goari_009768</name>
</gene>
<accession>A0A7J8XY27</accession>
<comment type="caution">
    <text evidence="1">The sequence shown here is derived from an EMBL/GenBank/DDBJ whole genome shotgun (WGS) entry which is preliminary data.</text>
</comment>
<reference evidence="1 2" key="1">
    <citation type="journal article" date="2019" name="Genome Biol. Evol.">
        <title>Insights into the evolution of the New World diploid cottons (Gossypium, subgenus Houzingenia) based on genome sequencing.</title>
        <authorList>
            <person name="Grover C.E."/>
            <person name="Arick M.A. 2nd"/>
            <person name="Thrash A."/>
            <person name="Conover J.L."/>
            <person name="Sanders W.S."/>
            <person name="Peterson D.G."/>
            <person name="Frelichowski J.E."/>
            <person name="Scheffler J.A."/>
            <person name="Scheffler B.E."/>
            <person name="Wendel J.F."/>
        </authorList>
    </citation>
    <scope>NUCLEOTIDE SEQUENCE [LARGE SCALE GENOMIC DNA]</scope>
    <source>
        <strain evidence="1">185</strain>
        <tissue evidence="1">Leaf</tissue>
    </source>
</reference>
<dbReference type="PANTHER" id="PTHR34046:SF7">
    <property type="entry name" value="DUF740 FAMILY PROTEIN"/>
    <property type="match status" value="1"/>
</dbReference>
<evidence type="ECO:0008006" key="3">
    <source>
        <dbReference type="Google" id="ProtNLM"/>
    </source>
</evidence>
<evidence type="ECO:0000313" key="2">
    <source>
        <dbReference type="Proteomes" id="UP000593577"/>
    </source>
</evidence>
<keyword evidence="2" id="KW-1185">Reference proteome</keyword>
<sequence>MSRSWINLCTDVAVQIVSGSAATRGVIRNGNGSGLCDIIDIWANAQSLTLNYSLEVVKAIQDSFLSSSNSALIKGIHHLLLNASSWGIQHFPRDCNKTADCLAKIAIDTNQKLKIFYEILREGGRSKPNEGCKRHPKHRQSPGVCSLCLVDKLSKLPSPPHCTSTIRTATKLADSNCSPSSSSSSLSSPCSSASDSALYSSSSSPMHRYRFGKDRGAGSSFSLLWFSGKNLLTKSRSVAFVSRIENNGYDDKKKKKKINGGFLSKLIH</sequence>
<evidence type="ECO:0000313" key="1">
    <source>
        <dbReference type="EMBL" id="MBA0692185.1"/>
    </source>
</evidence>
<dbReference type="EMBL" id="JABFAA010000009">
    <property type="protein sequence ID" value="MBA0692185.1"/>
    <property type="molecule type" value="Genomic_DNA"/>
</dbReference>
<name>A0A7J8XY27_GOSAI</name>
<dbReference type="AlphaFoldDB" id="A0A7J8XY27"/>
<dbReference type="PANTHER" id="PTHR34046">
    <property type="entry name" value="OS06G0218800 PROTEIN"/>
    <property type="match status" value="1"/>
</dbReference>
<protein>
    <recommendedName>
        <fullName evidence="3">RNase H type-1 domain-containing protein</fullName>
    </recommendedName>
</protein>
<dbReference type="Proteomes" id="UP000593577">
    <property type="component" value="Unassembled WGS sequence"/>
</dbReference>